<comment type="caution">
    <text evidence="10">The sequence shown here is derived from an EMBL/GenBank/DDBJ whole genome shotgun (WGS) entry which is preliminary data.</text>
</comment>
<dbReference type="CDD" id="cd18731">
    <property type="entry name" value="PIN_NgFitB-like"/>
    <property type="match status" value="1"/>
</dbReference>
<keyword evidence="11" id="KW-1185">Reference proteome</keyword>
<evidence type="ECO:0000256" key="5">
    <source>
        <dbReference type="ARBA" id="ARBA00022801"/>
    </source>
</evidence>
<comment type="similarity">
    <text evidence="7 8">Belongs to the PINc/VapC protein family.</text>
</comment>
<evidence type="ECO:0000256" key="8">
    <source>
        <dbReference type="HAMAP-Rule" id="MF_00265"/>
    </source>
</evidence>
<dbReference type="InterPro" id="IPR002716">
    <property type="entry name" value="PIN_dom"/>
</dbReference>
<protein>
    <recommendedName>
        <fullName evidence="8">Ribonuclease VapC</fullName>
        <shortName evidence="8">RNase VapC</shortName>
        <ecNumber evidence="8">3.1.-.-</ecNumber>
    </recommendedName>
    <alternativeName>
        <fullName evidence="8">Toxin VapC</fullName>
    </alternativeName>
</protein>
<accession>A0ABX1NM32</accession>
<dbReference type="InterPro" id="IPR050556">
    <property type="entry name" value="Type_II_TA_system_RNase"/>
</dbReference>
<reference evidence="10 11" key="1">
    <citation type="submission" date="2019-12" db="EMBL/GenBank/DDBJ databases">
        <title>Comparative genomics gives insights into the taxonomy of the Azoarcus-Aromatoleum group and reveals separate origins of nif in the plant-associated Azoarcus and non-plant-associated Aromatoleum sub-groups.</title>
        <authorList>
            <person name="Lafos M."/>
            <person name="Maluk M."/>
            <person name="Batista M."/>
            <person name="Junghare M."/>
            <person name="Carmona M."/>
            <person name="Faoro H."/>
            <person name="Cruz L.M."/>
            <person name="Battistoni F."/>
            <person name="De Souza E."/>
            <person name="Pedrosa F."/>
            <person name="Chen W.-M."/>
            <person name="Poole P.S."/>
            <person name="Dixon R.A."/>
            <person name="James E.K."/>
        </authorList>
    </citation>
    <scope>NUCLEOTIDE SEQUENCE [LARGE SCALE GENOMIC DNA]</scope>
    <source>
        <strain evidence="10 11">T</strain>
    </source>
</reference>
<evidence type="ECO:0000313" key="11">
    <source>
        <dbReference type="Proteomes" id="UP000634522"/>
    </source>
</evidence>
<sequence length="141" mass="15786">MILIDTNVLSALMQQQPDERVVAWLDEQPAESVWISSVTLFEARYGLALLAPGRRRAALQERFDLLVREDLENRVLLFDASAAAYAAELAAERRNAGRPVDMRDTFIAGIALSRRATLATRNTRHFDDLSVPVVNPWGDHA</sequence>
<keyword evidence="8" id="KW-0800">Toxin</keyword>
<evidence type="ECO:0000256" key="3">
    <source>
        <dbReference type="ARBA" id="ARBA00022722"/>
    </source>
</evidence>
<organism evidence="10 11">
    <name type="scientific">Aromatoleum toluolicum</name>
    <dbReference type="NCBI Taxonomy" id="90060"/>
    <lineage>
        <taxon>Bacteria</taxon>
        <taxon>Pseudomonadati</taxon>
        <taxon>Pseudomonadota</taxon>
        <taxon>Betaproteobacteria</taxon>
        <taxon>Rhodocyclales</taxon>
        <taxon>Rhodocyclaceae</taxon>
        <taxon>Aromatoleum</taxon>
    </lineage>
</organism>
<keyword evidence="4 8" id="KW-0479">Metal-binding</keyword>
<dbReference type="InterPro" id="IPR022907">
    <property type="entry name" value="VapC_family"/>
</dbReference>
<dbReference type="Pfam" id="PF01850">
    <property type="entry name" value="PIN"/>
    <property type="match status" value="1"/>
</dbReference>
<dbReference type="PANTHER" id="PTHR33653">
    <property type="entry name" value="RIBONUCLEASE VAPC2"/>
    <property type="match status" value="1"/>
</dbReference>
<dbReference type="Proteomes" id="UP000634522">
    <property type="component" value="Unassembled WGS sequence"/>
</dbReference>
<dbReference type="HAMAP" id="MF_00265">
    <property type="entry name" value="VapC_Nob1"/>
    <property type="match status" value="1"/>
</dbReference>
<dbReference type="RefSeq" id="WP_169142916.1">
    <property type="nucleotide sequence ID" value="NZ_WTVS01000075.1"/>
</dbReference>
<dbReference type="PANTHER" id="PTHR33653:SF1">
    <property type="entry name" value="RIBONUCLEASE VAPC2"/>
    <property type="match status" value="1"/>
</dbReference>
<name>A0ABX1NM32_9RHOO</name>
<feature type="domain" description="PIN" evidence="9">
    <location>
        <begin position="2"/>
        <end position="128"/>
    </location>
</feature>
<feature type="binding site" evidence="8">
    <location>
        <position position="5"/>
    </location>
    <ligand>
        <name>Mg(2+)</name>
        <dbReference type="ChEBI" id="CHEBI:18420"/>
    </ligand>
</feature>
<feature type="binding site" evidence="8">
    <location>
        <position position="104"/>
    </location>
    <ligand>
        <name>Mg(2+)</name>
        <dbReference type="ChEBI" id="CHEBI:18420"/>
    </ligand>
</feature>
<dbReference type="SUPFAM" id="SSF88723">
    <property type="entry name" value="PIN domain-like"/>
    <property type="match status" value="1"/>
</dbReference>
<dbReference type="EMBL" id="WTVS01000075">
    <property type="protein sequence ID" value="NMG00390.1"/>
    <property type="molecule type" value="Genomic_DNA"/>
</dbReference>
<evidence type="ECO:0000256" key="6">
    <source>
        <dbReference type="ARBA" id="ARBA00022842"/>
    </source>
</evidence>
<dbReference type="EC" id="3.1.-.-" evidence="8"/>
<keyword evidence="5 8" id="KW-0378">Hydrolase</keyword>
<dbReference type="Gene3D" id="3.40.50.1010">
    <property type="entry name" value="5'-nuclease"/>
    <property type="match status" value="1"/>
</dbReference>
<evidence type="ECO:0000256" key="1">
    <source>
        <dbReference type="ARBA" id="ARBA00001946"/>
    </source>
</evidence>
<proteinExistence type="inferred from homology"/>
<keyword evidence="2 8" id="KW-1277">Toxin-antitoxin system</keyword>
<gene>
    <name evidence="8" type="primary">vapC</name>
    <name evidence="10" type="ORF">GPA27_23715</name>
</gene>
<evidence type="ECO:0000256" key="7">
    <source>
        <dbReference type="ARBA" id="ARBA00038093"/>
    </source>
</evidence>
<evidence type="ECO:0000313" key="10">
    <source>
        <dbReference type="EMBL" id="NMG00390.1"/>
    </source>
</evidence>
<dbReference type="InterPro" id="IPR029060">
    <property type="entry name" value="PIN-like_dom_sf"/>
</dbReference>
<keyword evidence="6 8" id="KW-0460">Magnesium</keyword>
<keyword evidence="3 8" id="KW-0540">Nuclease</keyword>
<comment type="cofactor">
    <cofactor evidence="1 8">
        <name>Mg(2+)</name>
        <dbReference type="ChEBI" id="CHEBI:18420"/>
    </cofactor>
</comment>
<evidence type="ECO:0000259" key="9">
    <source>
        <dbReference type="Pfam" id="PF01850"/>
    </source>
</evidence>
<evidence type="ECO:0000256" key="2">
    <source>
        <dbReference type="ARBA" id="ARBA00022649"/>
    </source>
</evidence>
<comment type="function">
    <text evidence="8">Toxic component of a toxin-antitoxin (TA) system. An RNase.</text>
</comment>
<evidence type="ECO:0000256" key="4">
    <source>
        <dbReference type="ARBA" id="ARBA00022723"/>
    </source>
</evidence>